<evidence type="ECO:0000313" key="3">
    <source>
        <dbReference type="Proteomes" id="UP000295277"/>
    </source>
</evidence>
<evidence type="ECO:0000256" key="1">
    <source>
        <dbReference type="SAM" id="Phobius"/>
    </source>
</evidence>
<gene>
    <name evidence="2" type="ORF">EV216_11438</name>
</gene>
<keyword evidence="1" id="KW-1133">Transmembrane helix</keyword>
<organism evidence="2 3">
    <name type="scientific">Rhodovulum steppense</name>
    <dbReference type="NCBI Taxonomy" id="540251"/>
    <lineage>
        <taxon>Bacteria</taxon>
        <taxon>Pseudomonadati</taxon>
        <taxon>Pseudomonadota</taxon>
        <taxon>Alphaproteobacteria</taxon>
        <taxon>Rhodobacterales</taxon>
        <taxon>Paracoccaceae</taxon>
        <taxon>Rhodovulum</taxon>
    </lineage>
</organism>
<dbReference type="EMBL" id="SLVM01000014">
    <property type="protein sequence ID" value="TCM83382.1"/>
    <property type="molecule type" value="Genomic_DNA"/>
</dbReference>
<keyword evidence="1" id="KW-0812">Transmembrane</keyword>
<dbReference type="AlphaFoldDB" id="A0A4V2R4C0"/>
<keyword evidence="1" id="KW-0472">Membrane</keyword>
<accession>A0A4V2R4C0</accession>
<dbReference type="RefSeq" id="WP_165899222.1">
    <property type="nucleotide sequence ID" value="NZ_SLVM01000014.1"/>
</dbReference>
<dbReference type="Proteomes" id="UP000295277">
    <property type="component" value="Unassembled WGS sequence"/>
</dbReference>
<evidence type="ECO:0000313" key="2">
    <source>
        <dbReference type="EMBL" id="TCM83382.1"/>
    </source>
</evidence>
<sequence length="45" mass="4888">MSQAIETLRDGLRGLSLLMQLNGDRLLFPFAIALALMLGGWLTGL</sequence>
<name>A0A4V2R4C0_9RHOB</name>
<keyword evidence="3" id="KW-1185">Reference proteome</keyword>
<comment type="caution">
    <text evidence="2">The sequence shown here is derived from an EMBL/GenBank/DDBJ whole genome shotgun (WGS) entry which is preliminary data.</text>
</comment>
<reference evidence="2 3" key="1">
    <citation type="submission" date="2019-03" db="EMBL/GenBank/DDBJ databases">
        <title>Genomic Encyclopedia of Type Strains, Phase IV (KMG-IV): sequencing the most valuable type-strain genomes for metagenomic binning, comparative biology and taxonomic classification.</title>
        <authorList>
            <person name="Goeker M."/>
        </authorList>
    </citation>
    <scope>NUCLEOTIDE SEQUENCE [LARGE SCALE GENOMIC DNA]</scope>
    <source>
        <strain evidence="2 3">DSM 21153</strain>
    </source>
</reference>
<feature type="transmembrane region" description="Helical" evidence="1">
    <location>
        <begin position="26"/>
        <end position="44"/>
    </location>
</feature>
<protein>
    <submittedName>
        <fullName evidence="2">Uncharacterized protein</fullName>
    </submittedName>
</protein>
<proteinExistence type="predicted"/>